<evidence type="ECO:0000256" key="2">
    <source>
        <dbReference type="ARBA" id="ARBA00010845"/>
    </source>
</evidence>
<dbReference type="Pfam" id="PF07557">
    <property type="entry name" value="Shugoshin_C"/>
    <property type="match status" value="1"/>
</dbReference>
<dbReference type="AlphaFoldDB" id="A0AA88MLK0"/>
<evidence type="ECO:0000256" key="6">
    <source>
        <dbReference type="ARBA" id="ARBA00023054"/>
    </source>
</evidence>
<feature type="region of interest" description="Disordered" evidence="9">
    <location>
        <begin position="1"/>
        <end position="224"/>
    </location>
</feature>
<organism evidence="11 12">
    <name type="scientific">Channa striata</name>
    <name type="common">Snakehead murrel</name>
    <name type="synonym">Ophicephalus striatus</name>
    <dbReference type="NCBI Taxonomy" id="64152"/>
    <lineage>
        <taxon>Eukaryota</taxon>
        <taxon>Metazoa</taxon>
        <taxon>Chordata</taxon>
        <taxon>Craniata</taxon>
        <taxon>Vertebrata</taxon>
        <taxon>Euteleostomi</taxon>
        <taxon>Actinopterygii</taxon>
        <taxon>Neopterygii</taxon>
        <taxon>Teleostei</taxon>
        <taxon>Neoteleostei</taxon>
        <taxon>Acanthomorphata</taxon>
        <taxon>Anabantaria</taxon>
        <taxon>Anabantiformes</taxon>
        <taxon>Channoidei</taxon>
        <taxon>Channidae</taxon>
        <taxon>Channa</taxon>
    </lineage>
</organism>
<gene>
    <name evidence="11" type="ORF">Q5P01_014016</name>
</gene>
<accession>A0AA88MLK0</accession>
<feature type="compositionally biased region" description="Basic and acidic residues" evidence="9">
    <location>
        <begin position="102"/>
        <end position="116"/>
    </location>
</feature>
<dbReference type="GO" id="GO:0000776">
    <property type="term" value="C:kinetochore"/>
    <property type="evidence" value="ECO:0007669"/>
    <property type="project" value="TreeGrafter"/>
</dbReference>
<keyword evidence="8" id="KW-0137">Centromere</keyword>
<feature type="compositionally biased region" description="Basic and acidic residues" evidence="9">
    <location>
        <begin position="123"/>
        <end position="132"/>
    </location>
</feature>
<protein>
    <recommendedName>
        <fullName evidence="10">Shugoshin C-terminal domain-containing protein</fullName>
    </recommendedName>
</protein>
<keyword evidence="3" id="KW-0158">Chromosome</keyword>
<evidence type="ECO:0000256" key="3">
    <source>
        <dbReference type="ARBA" id="ARBA00022454"/>
    </source>
</evidence>
<evidence type="ECO:0000256" key="7">
    <source>
        <dbReference type="ARBA" id="ARBA00023306"/>
    </source>
</evidence>
<dbReference type="GO" id="GO:0051177">
    <property type="term" value="P:meiotic sister chromatid cohesion"/>
    <property type="evidence" value="ECO:0007669"/>
    <property type="project" value="TreeGrafter"/>
</dbReference>
<feature type="compositionally biased region" description="Basic and acidic residues" evidence="9">
    <location>
        <begin position="1"/>
        <end position="14"/>
    </location>
</feature>
<evidence type="ECO:0000313" key="12">
    <source>
        <dbReference type="Proteomes" id="UP001187415"/>
    </source>
</evidence>
<evidence type="ECO:0000256" key="4">
    <source>
        <dbReference type="ARBA" id="ARBA00022618"/>
    </source>
</evidence>
<dbReference type="GO" id="GO:0005634">
    <property type="term" value="C:nucleus"/>
    <property type="evidence" value="ECO:0007669"/>
    <property type="project" value="InterPro"/>
</dbReference>
<evidence type="ECO:0000256" key="1">
    <source>
        <dbReference type="ARBA" id="ARBA00004584"/>
    </source>
</evidence>
<name>A0AA88MLK0_CHASR</name>
<evidence type="ECO:0000256" key="9">
    <source>
        <dbReference type="SAM" id="MobiDB-lite"/>
    </source>
</evidence>
<evidence type="ECO:0000256" key="5">
    <source>
        <dbReference type="ARBA" id="ARBA00022829"/>
    </source>
</evidence>
<evidence type="ECO:0000256" key="8">
    <source>
        <dbReference type="ARBA" id="ARBA00023328"/>
    </source>
</evidence>
<dbReference type="PANTHER" id="PTHR21577:SF3">
    <property type="entry name" value="SHUGOSHIN 1-RELATED"/>
    <property type="match status" value="1"/>
</dbReference>
<sequence>MDRTSSNNETRELGSVEQGFLPSPGSNCDAEKPSALMDESIVLQHLDSEPHWHGDRTFEDTQSSSKRPWVATQDSGSLDLDANSNNNHNEPLLYEECSSDTEFQKTKKARREEKSRSSKKKALQKECEDHSNDKKKKKKSSCRTKGFRSDVGLTDVPEPNDPSRLRRIELDRNKYPPEDLPEGDSHSEISDAFLTDSKPTESKSSVDLNSKQRGRKSKLQTSTKARNLRETFVVYKPQDPVSLTGTKMSGDSDAHIYRDEAVHQSLGRLLMDEVPPWLATDVSVVDTELGSLLTSPTRDTLTEKSAPVTTETSPAGRVLTSLTNTMTPSDSENRGRTRRGKCVVSYKEPTLNSKIRRGDKFTDSMFLRSPVFKDGKKKKTQKKTVKEPTMERSILVE</sequence>
<dbReference type="GO" id="GO:0051301">
    <property type="term" value="P:cell division"/>
    <property type="evidence" value="ECO:0007669"/>
    <property type="project" value="UniProtKB-KW"/>
</dbReference>
<dbReference type="PANTHER" id="PTHR21577">
    <property type="entry name" value="SHUGOSHIN"/>
    <property type="match status" value="1"/>
</dbReference>
<comment type="subcellular location">
    <subcellularLocation>
        <location evidence="1">Chromosome</location>
        <location evidence="1">Centromere</location>
    </subcellularLocation>
</comment>
<dbReference type="EMBL" id="JAUPFM010000010">
    <property type="protein sequence ID" value="KAK2840276.1"/>
    <property type="molecule type" value="Genomic_DNA"/>
</dbReference>
<keyword evidence="5" id="KW-0159">Chromosome partition</keyword>
<feature type="compositionally biased region" description="Basic and acidic residues" evidence="9">
    <location>
        <begin position="161"/>
        <end position="189"/>
    </location>
</feature>
<dbReference type="InterPro" id="IPR011515">
    <property type="entry name" value="Shugoshin_C"/>
</dbReference>
<dbReference type="InterPro" id="IPR038889">
    <property type="entry name" value="Shugoshin1/2"/>
</dbReference>
<feature type="compositionally biased region" description="Basic residues" evidence="9">
    <location>
        <begin position="133"/>
        <end position="146"/>
    </location>
</feature>
<evidence type="ECO:0000313" key="11">
    <source>
        <dbReference type="EMBL" id="KAK2840276.1"/>
    </source>
</evidence>
<comment type="caution">
    <text evidence="11">The sequence shown here is derived from an EMBL/GenBank/DDBJ whole genome shotgun (WGS) entry which is preliminary data.</text>
</comment>
<evidence type="ECO:0000259" key="10">
    <source>
        <dbReference type="Pfam" id="PF07557"/>
    </source>
</evidence>
<dbReference type="Proteomes" id="UP001187415">
    <property type="component" value="Unassembled WGS sequence"/>
</dbReference>
<keyword evidence="7" id="KW-0131">Cell cycle</keyword>
<feature type="compositionally biased region" description="Polar residues" evidence="9">
    <location>
        <begin position="202"/>
        <end position="211"/>
    </location>
</feature>
<feature type="compositionally biased region" description="Basic and acidic residues" evidence="9">
    <location>
        <begin position="46"/>
        <end position="59"/>
    </location>
</feature>
<keyword evidence="6" id="KW-0175">Coiled coil</keyword>
<dbReference type="GO" id="GO:0045132">
    <property type="term" value="P:meiotic chromosome segregation"/>
    <property type="evidence" value="ECO:0007669"/>
    <property type="project" value="InterPro"/>
</dbReference>
<feature type="region of interest" description="Disordered" evidence="9">
    <location>
        <begin position="372"/>
        <end position="397"/>
    </location>
</feature>
<keyword evidence="12" id="KW-1185">Reference proteome</keyword>
<feature type="compositionally biased region" description="Polar residues" evidence="9">
    <location>
        <begin position="60"/>
        <end position="89"/>
    </location>
</feature>
<feature type="domain" description="Shugoshin C-terminal" evidence="10">
    <location>
        <begin position="336"/>
        <end position="357"/>
    </location>
</feature>
<reference evidence="11" key="1">
    <citation type="submission" date="2023-07" db="EMBL/GenBank/DDBJ databases">
        <title>Chromosome-level Genome Assembly of Striped Snakehead (Channa striata).</title>
        <authorList>
            <person name="Liu H."/>
        </authorList>
    </citation>
    <scope>NUCLEOTIDE SEQUENCE</scope>
    <source>
        <strain evidence="11">Gz</strain>
        <tissue evidence="11">Muscle</tissue>
    </source>
</reference>
<comment type="similarity">
    <text evidence="2">Belongs to the shugoshin family.</text>
</comment>
<keyword evidence="4" id="KW-0132">Cell division</keyword>
<proteinExistence type="inferred from homology"/>